<feature type="transmembrane region" description="Helical" evidence="1">
    <location>
        <begin position="41"/>
        <end position="59"/>
    </location>
</feature>
<feature type="transmembrane region" description="Helical" evidence="1">
    <location>
        <begin position="223"/>
        <end position="241"/>
    </location>
</feature>
<evidence type="ECO:0000313" key="3">
    <source>
        <dbReference type="Proteomes" id="UP000183952"/>
    </source>
</evidence>
<dbReference type="AlphaFoldDB" id="A0A1M6QLX9"/>
<accession>A0A1M6QLX9</accession>
<keyword evidence="3" id="KW-1185">Reference proteome</keyword>
<dbReference type="Proteomes" id="UP000183952">
    <property type="component" value="Unassembled WGS sequence"/>
</dbReference>
<keyword evidence="1" id="KW-0472">Membrane</keyword>
<feature type="transmembrane region" description="Helical" evidence="1">
    <location>
        <begin position="262"/>
        <end position="282"/>
    </location>
</feature>
<dbReference type="NCBIfam" id="TIGR04112">
    <property type="entry name" value="seleno_YedE"/>
    <property type="match status" value="1"/>
</dbReference>
<feature type="transmembrane region" description="Helical" evidence="1">
    <location>
        <begin position="157"/>
        <end position="175"/>
    </location>
</feature>
<dbReference type="STRING" id="1121331.SAMN02745248_02055"/>
<dbReference type="InterPro" id="IPR026366">
    <property type="entry name" value="Seleno_YedE"/>
</dbReference>
<organism evidence="2 3">
    <name type="scientific">Hathewaya proteolytica DSM 3090</name>
    <dbReference type="NCBI Taxonomy" id="1121331"/>
    <lineage>
        <taxon>Bacteria</taxon>
        <taxon>Bacillati</taxon>
        <taxon>Bacillota</taxon>
        <taxon>Clostridia</taxon>
        <taxon>Eubacteriales</taxon>
        <taxon>Clostridiaceae</taxon>
        <taxon>Hathewaya</taxon>
    </lineage>
</organism>
<name>A0A1M6QLX9_9CLOT</name>
<sequence length="402" mass="43050">MNITNHFDIITVELISKNIENGMWYHKKQKIRRVIMKDKKGIIIIIAGAIIGFLSASLVKMGNPGNMGLCIACFLRDIAGAVGIHNAKIVQYIRPEVIGIVIGAFCMSLIGKEFKSKGGSSPFTRFILGFMVMIGALMFLGCPMRMVLRIAGGDMNAVVGLVGFIAGILVGIVCLKKGFSLRRTYKQGMIEGTSISIVNVALLILLIAAPAFIIFSAEGPGSMHAPIYFALGVGMVAGIIGQKTRLCMVGGIRDTVMFKDTYLLKGFLSIILFAFIGNLIFGQFKFGFEGQPIAHNDGLWNFLGMVVVGWGSVLLGGCPFRQLILAGEGNSDSSITILGMVLGAAFCHNFKLASSGKGPTPNGKVAVIICVVVLLVISYLNSEKFADKKAKNKEKGVKVNAN</sequence>
<evidence type="ECO:0000256" key="1">
    <source>
        <dbReference type="SAM" id="Phobius"/>
    </source>
</evidence>
<feature type="transmembrane region" description="Helical" evidence="1">
    <location>
        <begin position="196"/>
        <end position="217"/>
    </location>
</feature>
<dbReference type="InterPro" id="IPR007272">
    <property type="entry name" value="Sulf_transp_TsuA/YedE"/>
</dbReference>
<keyword evidence="1" id="KW-0812">Transmembrane</keyword>
<reference evidence="2 3" key="1">
    <citation type="submission" date="2016-11" db="EMBL/GenBank/DDBJ databases">
        <authorList>
            <person name="Jaros S."/>
            <person name="Januszkiewicz K."/>
            <person name="Wedrychowicz H."/>
        </authorList>
    </citation>
    <scope>NUCLEOTIDE SEQUENCE [LARGE SCALE GENOMIC DNA]</scope>
    <source>
        <strain evidence="2 3">DSM 3090</strain>
    </source>
</reference>
<keyword evidence="1" id="KW-1133">Transmembrane helix</keyword>
<dbReference type="EMBL" id="FRAD01000017">
    <property type="protein sequence ID" value="SHK21289.1"/>
    <property type="molecule type" value="Genomic_DNA"/>
</dbReference>
<proteinExistence type="predicted"/>
<feature type="transmembrane region" description="Helical" evidence="1">
    <location>
        <begin position="126"/>
        <end position="151"/>
    </location>
</feature>
<feature type="transmembrane region" description="Helical" evidence="1">
    <location>
        <begin position="365"/>
        <end position="382"/>
    </location>
</feature>
<feature type="transmembrane region" description="Helical" evidence="1">
    <location>
        <begin position="302"/>
        <end position="323"/>
    </location>
</feature>
<protein>
    <submittedName>
        <fullName evidence="2">Uncharacterized protein</fullName>
    </submittedName>
</protein>
<feature type="transmembrane region" description="Helical" evidence="1">
    <location>
        <begin position="335"/>
        <end position="353"/>
    </location>
</feature>
<gene>
    <name evidence="2" type="ORF">SAMN02745248_02055</name>
</gene>
<evidence type="ECO:0000313" key="2">
    <source>
        <dbReference type="EMBL" id="SHK21289.1"/>
    </source>
</evidence>
<feature type="transmembrane region" description="Helical" evidence="1">
    <location>
        <begin position="97"/>
        <end position="114"/>
    </location>
</feature>
<dbReference type="Pfam" id="PF04143">
    <property type="entry name" value="Sulf_transp"/>
    <property type="match status" value="1"/>
</dbReference>